<accession>A0A512DWP8</accession>
<organism evidence="2 3">
    <name type="scientific">Skermanella aerolata</name>
    <dbReference type="NCBI Taxonomy" id="393310"/>
    <lineage>
        <taxon>Bacteria</taxon>
        <taxon>Pseudomonadati</taxon>
        <taxon>Pseudomonadota</taxon>
        <taxon>Alphaproteobacteria</taxon>
        <taxon>Rhodospirillales</taxon>
        <taxon>Azospirillaceae</taxon>
        <taxon>Skermanella</taxon>
    </lineage>
</organism>
<comment type="caution">
    <text evidence="2">The sequence shown here is derived from an EMBL/GenBank/DDBJ whole genome shotgun (WGS) entry which is preliminary data.</text>
</comment>
<name>A0A512DWP8_9PROT</name>
<evidence type="ECO:0000313" key="2">
    <source>
        <dbReference type="EMBL" id="GEO40905.1"/>
    </source>
</evidence>
<reference evidence="2 3" key="1">
    <citation type="submission" date="2019-07" db="EMBL/GenBank/DDBJ databases">
        <title>Whole genome shotgun sequence of Skermanella aerolata NBRC 106429.</title>
        <authorList>
            <person name="Hosoyama A."/>
            <person name="Uohara A."/>
            <person name="Ohji S."/>
            <person name="Ichikawa N."/>
        </authorList>
    </citation>
    <scope>NUCLEOTIDE SEQUENCE [LARGE SCALE GENOMIC DNA]</scope>
    <source>
        <strain evidence="2 3">NBRC 106429</strain>
    </source>
</reference>
<proteinExistence type="predicted"/>
<dbReference type="Proteomes" id="UP000321523">
    <property type="component" value="Unassembled WGS sequence"/>
</dbReference>
<keyword evidence="3" id="KW-1185">Reference proteome</keyword>
<dbReference type="AlphaFoldDB" id="A0A512DWP8"/>
<feature type="region of interest" description="Disordered" evidence="1">
    <location>
        <begin position="1"/>
        <end position="24"/>
    </location>
</feature>
<protein>
    <submittedName>
        <fullName evidence="2">Uncharacterized protein</fullName>
    </submittedName>
</protein>
<dbReference type="EMBL" id="BJYZ01000024">
    <property type="protein sequence ID" value="GEO40905.1"/>
    <property type="molecule type" value="Genomic_DNA"/>
</dbReference>
<feature type="compositionally biased region" description="Basic and acidic residues" evidence="1">
    <location>
        <begin position="1"/>
        <end position="10"/>
    </location>
</feature>
<dbReference type="RefSeq" id="WP_147040840.1">
    <property type="nucleotide sequence ID" value="NZ_BJYZ01000024.1"/>
</dbReference>
<evidence type="ECO:0000313" key="3">
    <source>
        <dbReference type="Proteomes" id="UP000321523"/>
    </source>
</evidence>
<sequence>MTETVLKTDDPAPEAGESSLEAGHMSHEEWLDFAVRMEARRPVAKKYGGIGITIEDSIRALRIAFEQDLLGDLDQDRS</sequence>
<evidence type="ECO:0000256" key="1">
    <source>
        <dbReference type="SAM" id="MobiDB-lite"/>
    </source>
</evidence>
<gene>
    <name evidence="2" type="ORF">SAE02_50530</name>
</gene>